<proteinExistence type="predicted"/>
<gene>
    <name evidence="2" type="ORF">PS9374_06918</name>
</gene>
<organism evidence="2 3">
    <name type="scientific">Planomonospora sphaerica</name>
    <dbReference type="NCBI Taxonomy" id="161355"/>
    <lineage>
        <taxon>Bacteria</taxon>
        <taxon>Bacillati</taxon>
        <taxon>Actinomycetota</taxon>
        <taxon>Actinomycetes</taxon>
        <taxon>Streptosporangiales</taxon>
        <taxon>Streptosporangiaceae</taxon>
        <taxon>Planomonospora</taxon>
    </lineage>
</organism>
<sequence length="70" mass="7770">MSNGEELRRLDEELARLRAEVAAMRDQVGGLGATDANERAQMINLADEQENLINELEARRESLLRSSGEG</sequence>
<comment type="caution">
    <text evidence="2">The sequence shown here is derived from an EMBL/GenBank/DDBJ whole genome shotgun (WGS) entry which is preliminary data.</text>
</comment>
<reference evidence="2 3" key="1">
    <citation type="journal article" date="2016" name="Genome Announc.">
        <title>Draft Genome Sequence of Planomonospora sphaerica JCM9374, a Rare Actinomycete.</title>
        <authorList>
            <person name="Dohra H."/>
            <person name="Suzuki T."/>
            <person name="Inoue Y."/>
            <person name="Kodani S."/>
        </authorList>
    </citation>
    <scope>NUCLEOTIDE SEQUENCE [LARGE SCALE GENOMIC DNA]</scope>
    <source>
        <strain evidence="2 3">JCM 9374</strain>
    </source>
</reference>
<dbReference type="OrthoDB" id="3542839at2"/>
<accession>A0A161LNX2</accession>
<feature type="coiled-coil region" evidence="1">
    <location>
        <begin position="7"/>
        <end position="66"/>
    </location>
</feature>
<name>A0A161LNX2_9ACTN</name>
<dbReference type="AlphaFoldDB" id="A0A161LNX2"/>
<dbReference type="Proteomes" id="UP000077701">
    <property type="component" value="Unassembled WGS sequence"/>
</dbReference>
<protein>
    <submittedName>
        <fullName evidence="2">Uncharacterized protein</fullName>
    </submittedName>
</protein>
<keyword evidence="3" id="KW-1185">Reference proteome</keyword>
<reference evidence="3" key="2">
    <citation type="submission" date="2016-04" db="EMBL/GenBank/DDBJ databases">
        <title>Planomonospora sphaerica JCM9374 whole genome shotgun sequence.</title>
        <authorList>
            <person name="Suzuki T."/>
            <person name="Dohra H."/>
            <person name="Kodani S."/>
        </authorList>
    </citation>
    <scope>NUCLEOTIDE SEQUENCE [LARGE SCALE GENOMIC DNA]</scope>
    <source>
        <strain evidence="3">JCM 9374</strain>
    </source>
</reference>
<dbReference type="RefSeq" id="WP_068904163.1">
    <property type="nucleotide sequence ID" value="NZ_BDCX01000023.1"/>
</dbReference>
<keyword evidence="1" id="KW-0175">Coiled coil</keyword>
<evidence type="ECO:0000313" key="2">
    <source>
        <dbReference type="EMBL" id="GAT71227.1"/>
    </source>
</evidence>
<evidence type="ECO:0000313" key="3">
    <source>
        <dbReference type="Proteomes" id="UP000077701"/>
    </source>
</evidence>
<dbReference type="STRING" id="161355.PS9374_06918"/>
<dbReference type="EMBL" id="BDCX01000023">
    <property type="protein sequence ID" value="GAT71227.1"/>
    <property type="molecule type" value="Genomic_DNA"/>
</dbReference>
<evidence type="ECO:0000256" key="1">
    <source>
        <dbReference type="SAM" id="Coils"/>
    </source>
</evidence>